<accession>A0A9Q5D446</accession>
<dbReference type="InterPro" id="IPR018306">
    <property type="entry name" value="Phage_T5_Orf172_DNA-bd"/>
</dbReference>
<dbReference type="AlphaFoldDB" id="A0A9Q5D446"/>
<dbReference type="SMART" id="SM00974">
    <property type="entry name" value="T5orf172"/>
    <property type="match status" value="1"/>
</dbReference>
<name>A0A9Q5D446_CLOBE</name>
<dbReference type="RefSeq" id="WP_077304646.1">
    <property type="nucleotide sequence ID" value="NZ_CP016090.1"/>
</dbReference>
<dbReference type="Pfam" id="PF13455">
    <property type="entry name" value="MUG113"/>
    <property type="match status" value="1"/>
</dbReference>
<organism evidence="3 4">
    <name type="scientific">Clostridium beijerinckii</name>
    <name type="common">Clostridium MP</name>
    <dbReference type="NCBI Taxonomy" id="1520"/>
    <lineage>
        <taxon>Bacteria</taxon>
        <taxon>Bacillati</taxon>
        <taxon>Bacillota</taxon>
        <taxon>Clostridia</taxon>
        <taxon>Eubacteriales</taxon>
        <taxon>Clostridiaceae</taxon>
        <taxon>Clostridium</taxon>
    </lineage>
</organism>
<dbReference type="EMBL" id="JABSXK010000001">
    <property type="protein sequence ID" value="NRV08161.1"/>
    <property type="molecule type" value="Genomic_DNA"/>
</dbReference>
<dbReference type="Proteomes" id="UP000821656">
    <property type="component" value="Unassembled WGS sequence"/>
</dbReference>
<keyword evidence="3" id="KW-0131">Cell cycle</keyword>
<evidence type="ECO:0000313" key="3">
    <source>
        <dbReference type="EMBL" id="NRV08161.1"/>
    </source>
</evidence>
<gene>
    <name evidence="3" type="ORF">DFH45_001124</name>
</gene>
<proteinExistence type="predicted"/>
<evidence type="ECO:0000313" key="4">
    <source>
        <dbReference type="Proteomes" id="UP000821656"/>
    </source>
</evidence>
<keyword evidence="1" id="KW-0175">Coiled coil</keyword>
<feature type="coiled-coil region" evidence="1">
    <location>
        <begin position="285"/>
        <end position="389"/>
    </location>
</feature>
<evidence type="ECO:0000259" key="2">
    <source>
        <dbReference type="SMART" id="SM00974"/>
    </source>
</evidence>
<dbReference type="InterPro" id="IPR025280">
    <property type="entry name" value="SNIPE"/>
</dbReference>
<reference evidence="3" key="1">
    <citation type="submission" date="2020-05" db="EMBL/GenBank/DDBJ databases">
        <title>Genomic insights into acetone-butanol-ethanol (ABE) fermentation by sequencing solventogenic clostridia strains.</title>
        <authorList>
            <person name="Brown S."/>
        </authorList>
    </citation>
    <scope>NUCLEOTIDE SEQUENCE</scope>
    <source>
        <strain evidence="3">DJ126</strain>
    </source>
</reference>
<dbReference type="Pfam" id="PF13250">
    <property type="entry name" value="SNIPE"/>
    <property type="match status" value="1"/>
</dbReference>
<dbReference type="GO" id="GO:0051301">
    <property type="term" value="P:cell division"/>
    <property type="evidence" value="ECO:0007669"/>
    <property type="project" value="UniProtKB-KW"/>
</dbReference>
<comment type="caution">
    <text evidence="3">The sequence shown here is derived from an EMBL/GenBank/DDBJ whole genome shotgun (WGS) entry which is preliminary data.</text>
</comment>
<feature type="domain" description="Bacteriophage T5 Orf172 DNA-binding" evidence="2">
    <location>
        <begin position="399"/>
        <end position="482"/>
    </location>
</feature>
<keyword evidence="3" id="KW-0132">Cell division</keyword>
<evidence type="ECO:0000256" key="1">
    <source>
        <dbReference type="SAM" id="Coils"/>
    </source>
</evidence>
<sequence>MLIFIILALIITILVIKKSKTKLQKTLNETVSNLNKTIREKDDIISELSKYQDIIDVQSKCDELLSNAQNEAELIKKRYETLLTFAQIEAEKIKEKSLSAKKQMDEQIKIRKVEYDNILSTALEQSKQIISDANIKAEEIAGDAYKALNNHKELEQKAKAMKNVIEGYGNKYIIPTHGILDELADDFGYAEAGIELKKSRQKSKFMVENGLAAKCDYVENNRKTTAINFVTDAFNGKVDTILSTVKSTNYGVLKQKITDSYILVNNLGEAFRNAVITPEYLQARLDELKWAVAAFELKEKEKEEQRLIKEQIREEERARRDYEKAIKEAAKEEEMLKKLMAKAQLQLQEANDQQKAEYESKLIDLQKKLQEAEEKNQRALSMAQQTKSGHVYIISNVGSFGEDVYKIGMTRRLDPLDRVKELGDASVPFTFDVHSMIFSDDAPKLETELHKIFNKNQVNKVNPKKEFFKVNIKDVKSQIEKMGIQSKWTMLAEAKEYRESLAIENEMKSSEEFAS</sequence>
<protein>
    <submittedName>
        <fullName evidence="3">Cell division septum initiation protein DivIVA</fullName>
    </submittedName>
</protein>